<dbReference type="STRING" id="1765655.AMR74_16080"/>
<accession>A0A0N0BPP1</accession>
<evidence type="ECO:0000313" key="3">
    <source>
        <dbReference type="Proteomes" id="UP000037747"/>
    </source>
</evidence>
<protein>
    <submittedName>
        <fullName evidence="2">Uncharacterized protein</fullName>
    </submittedName>
</protein>
<gene>
    <name evidence="2" type="ORF">AMR74_16080</name>
</gene>
<feature type="compositionally biased region" description="Basic and acidic residues" evidence="1">
    <location>
        <begin position="22"/>
        <end position="31"/>
    </location>
</feature>
<organism evidence="2 3">
    <name type="scientific">Halorubrum tropicale</name>
    <dbReference type="NCBI Taxonomy" id="1765655"/>
    <lineage>
        <taxon>Archaea</taxon>
        <taxon>Methanobacteriati</taxon>
        <taxon>Methanobacteriota</taxon>
        <taxon>Stenosarchaea group</taxon>
        <taxon>Halobacteria</taxon>
        <taxon>Halobacteriales</taxon>
        <taxon>Haloferacaceae</taxon>
        <taxon>Halorubrum</taxon>
    </lineage>
</organism>
<keyword evidence="3" id="KW-1185">Reference proteome</keyword>
<feature type="region of interest" description="Disordered" evidence="1">
    <location>
        <begin position="95"/>
        <end position="128"/>
    </location>
</feature>
<feature type="region of interest" description="Disordered" evidence="1">
    <location>
        <begin position="14"/>
        <end position="35"/>
    </location>
</feature>
<dbReference type="EMBL" id="LIST01000010">
    <property type="protein sequence ID" value="KOX94224.1"/>
    <property type="molecule type" value="Genomic_DNA"/>
</dbReference>
<dbReference type="Proteomes" id="UP000037747">
    <property type="component" value="Unassembled WGS sequence"/>
</dbReference>
<comment type="caution">
    <text evidence="2">The sequence shown here is derived from an EMBL/GenBank/DDBJ whole genome shotgun (WGS) entry which is preliminary data.</text>
</comment>
<dbReference type="PATRIC" id="fig|1705389.3.peg.1666"/>
<evidence type="ECO:0000256" key="1">
    <source>
        <dbReference type="SAM" id="MobiDB-lite"/>
    </source>
</evidence>
<dbReference type="AlphaFoldDB" id="A0A0N0BPP1"/>
<name>A0A0N0BPP1_9EURY</name>
<evidence type="ECO:0000313" key="2">
    <source>
        <dbReference type="EMBL" id="KOX94224.1"/>
    </source>
</evidence>
<reference evidence="2 3" key="1">
    <citation type="submission" date="2015-08" db="EMBL/GenBank/DDBJ databases">
        <title>Genomes of Isolates from Cabo Rojo, PR.</title>
        <authorList>
            <person name="Sanchez-Nieves R.L."/>
            <person name="Montalvo-Rodriguez R."/>
        </authorList>
    </citation>
    <scope>NUCLEOTIDE SEQUENCE [LARGE SCALE GENOMIC DNA]</scope>
    <source>
        <strain evidence="2 3">5</strain>
    </source>
</reference>
<sequence>MVFKQGSDTYHYLGADGTPMCENHRARRDSEDLPLIPTEEPAVDDFMTPCEMCQILQEHGGKTRSELVAAVKQRLKTGTDTEAFSKDELEEIVARLGGQGEGAKTGGRSSAGDESESNTVPGADTSDE</sequence>
<proteinExistence type="predicted"/>